<organism evidence="3 4">
    <name type="scientific">Ilex paraguariensis</name>
    <name type="common">yerba mate</name>
    <dbReference type="NCBI Taxonomy" id="185542"/>
    <lineage>
        <taxon>Eukaryota</taxon>
        <taxon>Viridiplantae</taxon>
        <taxon>Streptophyta</taxon>
        <taxon>Embryophyta</taxon>
        <taxon>Tracheophyta</taxon>
        <taxon>Spermatophyta</taxon>
        <taxon>Magnoliopsida</taxon>
        <taxon>eudicotyledons</taxon>
        <taxon>Gunneridae</taxon>
        <taxon>Pentapetalae</taxon>
        <taxon>asterids</taxon>
        <taxon>campanulids</taxon>
        <taxon>Aquifoliales</taxon>
        <taxon>Aquifoliaceae</taxon>
        <taxon>Ilex</taxon>
    </lineage>
</organism>
<name>A0ABC8RSG3_9AQUA</name>
<keyword evidence="4" id="KW-1185">Reference proteome</keyword>
<dbReference type="Proteomes" id="UP001642360">
    <property type="component" value="Unassembled WGS sequence"/>
</dbReference>
<gene>
    <name evidence="3" type="ORF">ILEXP_LOCUS14360</name>
    <name evidence="2" type="ORF">ILEXP_LOCUS9185</name>
</gene>
<accession>A0ABC8RSG3</accession>
<sequence length="254" mass="27142">MWKGLEGEIVTMNPSAQQWQDFMQTNLELTTGGSVVYNTNASAFQQYYGVEPKNLICYTYFSGDQQSEECNFFINPHLVSIDKQPHIEAPRGFIDAWSNDNPNTQGNSSNINESSVSLHGNLSPSSLTLSMAMAAGNALDEEMGLIKMGLDVENSDKHKTQVSSWQSLGSWKVSTAGGPLAEALRPSALSAGSNPASPQVGNVDLISPPATAVSSPSGLLHRTVLSVSDNSGSNSPNLAATTATPDFVAFRWLN</sequence>
<evidence type="ECO:0008006" key="5">
    <source>
        <dbReference type="Google" id="ProtNLM"/>
    </source>
</evidence>
<feature type="region of interest" description="Disordered" evidence="1">
    <location>
        <begin position="97"/>
        <end position="117"/>
    </location>
</feature>
<protein>
    <recommendedName>
        <fullName evidence="5">Growth-regulating factor</fullName>
    </recommendedName>
</protein>
<dbReference type="EMBL" id="CAUOFW020001152">
    <property type="protein sequence ID" value="CAK9141592.1"/>
    <property type="molecule type" value="Genomic_DNA"/>
</dbReference>
<evidence type="ECO:0000313" key="2">
    <source>
        <dbReference type="EMBL" id="CAK9141592.1"/>
    </source>
</evidence>
<dbReference type="AlphaFoldDB" id="A0ABC8RSG3"/>
<evidence type="ECO:0000256" key="1">
    <source>
        <dbReference type="SAM" id="MobiDB-lite"/>
    </source>
</evidence>
<evidence type="ECO:0000313" key="3">
    <source>
        <dbReference type="EMBL" id="CAK9146505.1"/>
    </source>
</evidence>
<comment type="caution">
    <text evidence="3">The sequence shown here is derived from an EMBL/GenBank/DDBJ whole genome shotgun (WGS) entry which is preliminary data.</text>
</comment>
<evidence type="ECO:0000313" key="4">
    <source>
        <dbReference type="Proteomes" id="UP001642360"/>
    </source>
</evidence>
<dbReference type="EMBL" id="CAUOFW020001591">
    <property type="protein sequence ID" value="CAK9146505.1"/>
    <property type="molecule type" value="Genomic_DNA"/>
</dbReference>
<proteinExistence type="predicted"/>
<reference evidence="3 4" key="1">
    <citation type="submission" date="2024-02" db="EMBL/GenBank/DDBJ databases">
        <authorList>
            <person name="Vignale AGUSTIN F."/>
            <person name="Sosa J E."/>
            <person name="Modenutti C."/>
        </authorList>
    </citation>
    <scope>NUCLEOTIDE SEQUENCE [LARGE SCALE GENOMIC DNA]</scope>
</reference>
<feature type="compositionally biased region" description="Polar residues" evidence="1">
    <location>
        <begin position="98"/>
        <end position="117"/>
    </location>
</feature>